<reference evidence="1 2" key="1">
    <citation type="submission" date="2020-08" db="EMBL/GenBank/DDBJ databases">
        <title>Genomic Encyclopedia of Type Strains, Phase IV (KMG-V): Genome sequencing to study the core and pangenomes of soil and plant-associated prokaryotes.</title>
        <authorList>
            <person name="Whitman W."/>
        </authorList>
    </citation>
    <scope>NUCLEOTIDE SEQUENCE [LARGE SCALE GENOMIC DNA]</scope>
    <source>
        <strain evidence="1 2">SEMIA 4034</strain>
    </source>
</reference>
<keyword evidence="2" id="KW-1185">Reference proteome</keyword>
<organism evidence="1 2">
    <name type="scientific">Rhizobium lentis</name>
    <dbReference type="NCBI Taxonomy" id="1138194"/>
    <lineage>
        <taxon>Bacteria</taxon>
        <taxon>Pseudomonadati</taxon>
        <taxon>Pseudomonadota</taxon>
        <taxon>Alphaproteobacteria</taxon>
        <taxon>Hyphomicrobiales</taxon>
        <taxon>Rhizobiaceae</taxon>
        <taxon>Rhizobium/Agrobacterium group</taxon>
        <taxon>Rhizobium</taxon>
    </lineage>
</organism>
<gene>
    <name evidence="1" type="ORF">GGI59_003712</name>
</gene>
<dbReference type="EMBL" id="JACHBC010000007">
    <property type="protein sequence ID" value="MBB5562033.1"/>
    <property type="molecule type" value="Genomic_DNA"/>
</dbReference>
<accession>A0A7W9CVV1</accession>
<evidence type="ECO:0000313" key="1">
    <source>
        <dbReference type="EMBL" id="MBB5562033.1"/>
    </source>
</evidence>
<name>A0A7W9CVV1_9HYPH</name>
<dbReference type="AlphaFoldDB" id="A0A7W9CVV1"/>
<protein>
    <submittedName>
        <fullName evidence="1">Uncharacterized protein</fullName>
    </submittedName>
</protein>
<evidence type="ECO:0000313" key="2">
    <source>
        <dbReference type="Proteomes" id="UP000528824"/>
    </source>
</evidence>
<dbReference type="Proteomes" id="UP000528824">
    <property type="component" value="Unassembled WGS sequence"/>
</dbReference>
<comment type="caution">
    <text evidence="1">The sequence shown here is derived from an EMBL/GenBank/DDBJ whole genome shotgun (WGS) entry which is preliminary data.</text>
</comment>
<sequence>MAEKKGGTQHVALFLRQLADGGTDLGVGVIDDDFLGADVGRRLQGRVPSKMRASARWLRAMRRSQVESEDRVAS</sequence>
<proteinExistence type="predicted"/>